<dbReference type="Pfam" id="PF08327">
    <property type="entry name" value="AHSA1"/>
    <property type="match status" value="1"/>
</dbReference>
<dbReference type="InterPro" id="IPR023393">
    <property type="entry name" value="START-like_dom_sf"/>
</dbReference>
<evidence type="ECO:0000313" key="4">
    <source>
        <dbReference type="Proteomes" id="UP001501004"/>
    </source>
</evidence>
<dbReference type="InterPro" id="IPR013538">
    <property type="entry name" value="ASHA1/2-like_C"/>
</dbReference>
<evidence type="ECO:0000259" key="2">
    <source>
        <dbReference type="Pfam" id="PF08327"/>
    </source>
</evidence>
<organism evidence="3 4">
    <name type="scientific">Leifsonella bigeumensis</name>
    <dbReference type="NCBI Taxonomy" id="433643"/>
    <lineage>
        <taxon>Bacteria</taxon>
        <taxon>Bacillati</taxon>
        <taxon>Actinomycetota</taxon>
        <taxon>Actinomycetes</taxon>
        <taxon>Micrococcales</taxon>
        <taxon>Microbacteriaceae</taxon>
        <taxon>Leifsonella</taxon>
    </lineage>
</organism>
<gene>
    <name evidence="3" type="ORF">GCM10022239_14950</name>
</gene>
<comment type="similarity">
    <text evidence="1">Belongs to the AHA1 family.</text>
</comment>
<feature type="domain" description="Activator of Hsp90 ATPase homologue 1/2-like C-terminal" evidence="2">
    <location>
        <begin position="14"/>
        <end position="153"/>
    </location>
</feature>
<dbReference type="Proteomes" id="UP001501004">
    <property type="component" value="Unassembled WGS sequence"/>
</dbReference>
<evidence type="ECO:0000313" key="3">
    <source>
        <dbReference type="EMBL" id="GAA3740303.1"/>
    </source>
</evidence>
<name>A0ABP7FK93_9MICO</name>
<sequence length="154" mass="16960">MNPDLDFMIERIIRAPRATVWKAWTTPELFEKWWIPKPYSCRVDAFAPHAGGGFVTMMSEDGSAFTPHMDAAFLVVDEGERLVFTNAVDSTLRPANPMPVPVTGEVTLADHADGTLYRIVARHGDPRARARHEELGLSDGWGSVAEQLAALAEA</sequence>
<comment type="caution">
    <text evidence="3">The sequence shown here is derived from an EMBL/GenBank/DDBJ whole genome shotgun (WGS) entry which is preliminary data.</text>
</comment>
<accession>A0ABP7FK93</accession>
<proteinExistence type="inferred from homology"/>
<reference evidence="4" key="1">
    <citation type="journal article" date="2019" name="Int. J. Syst. Evol. Microbiol.">
        <title>The Global Catalogue of Microorganisms (GCM) 10K type strain sequencing project: providing services to taxonomists for standard genome sequencing and annotation.</title>
        <authorList>
            <consortium name="The Broad Institute Genomics Platform"/>
            <consortium name="The Broad Institute Genome Sequencing Center for Infectious Disease"/>
            <person name="Wu L."/>
            <person name="Ma J."/>
        </authorList>
    </citation>
    <scope>NUCLEOTIDE SEQUENCE [LARGE SCALE GENOMIC DNA]</scope>
    <source>
        <strain evidence="4">JCM 16949</strain>
    </source>
</reference>
<dbReference type="RefSeq" id="WP_344755305.1">
    <property type="nucleotide sequence ID" value="NZ_BAABAE010000003.1"/>
</dbReference>
<evidence type="ECO:0000256" key="1">
    <source>
        <dbReference type="ARBA" id="ARBA00006817"/>
    </source>
</evidence>
<dbReference type="Gene3D" id="3.30.530.20">
    <property type="match status" value="1"/>
</dbReference>
<protein>
    <submittedName>
        <fullName evidence="3">SRPBCC family protein</fullName>
    </submittedName>
</protein>
<dbReference type="EMBL" id="BAABAE010000003">
    <property type="protein sequence ID" value="GAA3740303.1"/>
    <property type="molecule type" value="Genomic_DNA"/>
</dbReference>
<keyword evidence="4" id="KW-1185">Reference proteome</keyword>
<dbReference type="SUPFAM" id="SSF55961">
    <property type="entry name" value="Bet v1-like"/>
    <property type="match status" value="1"/>
</dbReference>